<protein>
    <submittedName>
        <fullName evidence="3">T9SS type A sorting domain-containing protein</fullName>
    </submittedName>
</protein>
<dbReference type="Proteomes" id="UP001165297">
    <property type="component" value="Unassembled WGS sequence"/>
</dbReference>
<dbReference type="EMBL" id="JAJADQ010000014">
    <property type="protein sequence ID" value="MCB2380080.1"/>
    <property type="molecule type" value="Genomic_DNA"/>
</dbReference>
<accession>A0ABS8AII5</accession>
<gene>
    <name evidence="3" type="ORF">LGH70_20970</name>
</gene>
<sequence>MKTTALLCLLGFGLLSSSPQAAAQGSPVSCPAVNATDMVSSYASWDWETPRTDPNYCKTWAIRRPGQTQGVAYGAPWEFAQNGKMLRIAYDKDYTRQKGWELLRMNLGALSPIDVPYVILYNKYTSMIRTYFWLDNRTYQNGAVITMSHSSVNSSGSTSVMAMTNTMLVAPDKYLTANSYSDEMISYVAKMTSQTGWVVGEFTATYDPNFGNTRYNGNALEFSVFGTVTSNITLGGALSFKTDAQEGYALAGPKNQLLQNDPADPTRLKKFLATGKRVLGSVSADDADKFLDKLHEGGVKMASSKNTKASNTGLSIANATRPKNQGGGLRKTVGTVLGAAGMVSSAFGIIGQIVGAIWPAQDESGNALASEPAFTPTISEGTIQMSGSITTTYPLTGVSVQLPGTAHNGNDRSTQPYYNCPLGLFNIKNTPVLNKMTYTYISGEYSWWDPCGSQGQDDRCVTTSDYGDYHATLDSYQVQNDLLGAFNKPAGLELVSAKAALVGETPGAIFTPGYTTDYPNGTWYNGGEYHERRFDYMEWQLNAGILDITRTDVANLPNTVQTPFVDLGCFKNMTMTVPTGSKVYVRVMATLRVSGAVSDNSPLIYFVQDYAVQTNTSGVTATNPRFVVNSSQTEPPFSNLGAALTGEEGAEVAWGEYTTPGITQTMDWIHTSPEVDFGWGPMGVTINHPNTAAPTIFAAGGVITLNPGFSVTSGTNFIAGPILAAQLTCTPSQIDVNNVTCPYNNLAYRATALASETARPERAEGFVVYPNPTHGLVTVETEVATANQATTLTLYDLYGKTVRVIRDVPRGSRTYQLDLQGYPTGVYLLKMTSAKKSFSQKVVVE</sequence>
<evidence type="ECO:0000313" key="4">
    <source>
        <dbReference type="Proteomes" id="UP001165297"/>
    </source>
</evidence>
<feature type="signal peptide" evidence="1">
    <location>
        <begin position="1"/>
        <end position="23"/>
    </location>
</feature>
<dbReference type="Pfam" id="PF18962">
    <property type="entry name" value="Por_Secre_tail"/>
    <property type="match status" value="1"/>
</dbReference>
<dbReference type="RefSeq" id="WP_226189736.1">
    <property type="nucleotide sequence ID" value="NZ_JAJADQ010000014.1"/>
</dbReference>
<feature type="domain" description="Secretion system C-terminal sorting" evidence="2">
    <location>
        <begin position="768"/>
        <end position="844"/>
    </location>
</feature>
<dbReference type="NCBIfam" id="TIGR04183">
    <property type="entry name" value="Por_Secre_tail"/>
    <property type="match status" value="1"/>
</dbReference>
<dbReference type="InterPro" id="IPR026444">
    <property type="entry name" value="Secre_tail"/>
</dbReference>
<evidence type="ECO:0000313" key="3">
    <source>
        <dbReference type="EMBL" id="MCB2380080.1"/>
    </source>
</evidence>
<evidence type="ECO:0000259" key="2">
    <source>
        <dbReference type="Pfam" id="PF18962"/>
    </source>
</evidence>
<evidence type="ECO:0000256" key="1">
    <source>
        <dbReference type="SAM" id="SignalP"/>
    </source>
</evidence>
<name>A0ABS8AII5_9BACT</name>
<feature type="chain" id="PRO_5045050615" evidence="1">
    <location>
        <begin position="24"/>
        <end position="845"/>
    </location>
</feature>
<organism evidence="3 4">
    <name type="scientific">Hymenobacter nitidus</name>
    <dbReference type="NCBI Taxonomy" id="2880929"/>
    <lineage>
        <taxon>Bacteria</taxon>
        <taxon>Pseudomonadati</taxon>
        <taxon>Bacteroidota</taxon>
        <taxon>Cytophagia</taxon>
        <taxon>Cytophagales</taxon>
        <taxon>Hymenobacteraceae</taxon>
        <taxon>Hymenobacter</taxon>
    </lineage>
</organism>
<reference evidence="3" key="1">
    <citation type="submission" date="2021-10" db="EMBL/GenBank/DDBJ databases">
        <authorList>
            <person name="Dean J.D."/>
            <person name="Kim M.K."/>
            <person name="Newey C.N."/>
            <person name="Stoker T.S."/>
            <person name="Thompson D.W."/>
            <person name="Grose J.H."/>
        </authorList>
    </citation>
    <scope>NUCLEOTIDE SEQUENCE</scope>
    <source>
        <strain evidence="3">BT635</strain>
    </source>
</reference>
<comment type="caution">
    <text evidence="3">The sequence shown here is derived from an EMBL/GenBank/DDBJ whole genome shotgun (WGS) entry which is preliminary data.</text>
</comment>
<proteinExistence type="predicted"/>
<keyword evidence="1" id="KW-0732">Signal</keyword>
<keyword evidence="4" id="KW-1185">Reference proteome</keyword>